<dbReference type="InterPro" id="IPR022526">
    <property type="entry name" value="F420_Rv3093c"/>
</dbReference>
<keyword evidence="1 4" id="KW-0560">Oxidoreductase</keyword>
<dbReference type="InterPro" id="IPR050564">
    <property type="entry name" value="F420-G6PD/mer"/>
</dbReference>
<evidence type="ECO:0000256" key="1">
    <source>
        <dbReference type="ARBA" id="ARBA00023002"/>
    </source>
</evidence>
<dbReference type="CDD" id="cd01097">
    <property type="entry name" value="Tetrahydromethanopterin_reductase"/>
    <property type="match status" value="1"/>
</dbReference>
<dbReference type="PANTHER" id="PTHR43244:SF1">
    <property type="entry name" value="5,10-METHYLENETETRAHYDROMETHANOPTERIN REDUCTASE"/>
    <property type="match status" value="1"/>
</dbReference>
<dbReference type="InterPro" id="IPR036661">
    <property type="entry name" value="Luciferase-like_sf"/>
</dbReference>
<organism evidence="4 5">
    <name type="scientific">Streptacidiphilus cavernicola</name>
    <dbReference type="NCBI Taxonomy" id="3342716"/>
    <lineage>
        <taxon>Bacteria</taxon>
        <taxon>Bacillati</taxon>
        <taxon>Actinomycetota</taxon>
        <taxon>Actinomycetes</taxon>
        <taxon>Kitasatosporales</taxon>
        <taxon>Streptomycetaceae</taxon>
        <taxon>Streptacidiphilus</taxon>
    </lineage>
</organism>
<dbReference type="EC" id="1.-.-.-" evidence="4"/>
<dbReference type="NCBIfam" id="TIGR03841">
    <property type="entry name" value="F420_Rv3093c"/>
    <property type="match status" value="1"/>
</dbReference>
<protein>
    <submittedName>
        <fullName evidence="4">LLM class F420-dependent oxidoreductase</fullName>
        <ecNumber evidence="4">1.-.-.-</ecNumber>
    </submittedName>
</protein>
<sequence>MTTPSAGTPSAGTSSASTADTAPAGPRWGLTFPLDGIPLADQRRLVEALPDLGFTDLWSMETAGADAFTPLALASVWAPQLNLGTAIVPVHTRGPALLAMQAAALAEAAPGRFTLGLGASSPVIVQDWNAVPFEQPFQRSRDMVRFLKSALAGEKVDAAYETFAVRRFKLERVPAQTPPVLLAALRPGMLRLAAQEADGTILNWLSAEDVTTAVREFDQAGGAGKTVAARIFTCPTTDTDHARALGRRLIAGYLTVPAYAAFHRWLGREEALKPMWDAWAAGDRKGAAASVPDEVVDALIVHGDAKRVREQLRHYADNGVTVPVPAILPTPEMLDGTATARDRRQAVAAAVLAVSPG</sequence>
<gene>
    <name evidence="4" type="ORF">ACEZDJ_14515</name>
</gene>
<accession>A0ABV6UM38</accession>
<feature type="region of interest" description="Disordered" evidence="2">
    <location>
        <begin position="1"/>
        <end position="25"/>
    </location>
</feature>
<proteinExistence type="predicted"/>
<evidence type="ECO:0000313" key="4">
    <source>
        <dbReference type="EMBL" id="MFC1402498.1"/>
    </source>
</evidence>
<dbReference type="PANTHER" id="PTHR43244">
    <property type="match status" value="1"/>
</dbReference>
<evidence type="ECO:0000313" key="5">
    <source>
        <dbReference type="Proteomes" id="UP001592528"/>
    </source>
</evidence>
<dbReference type="InterPro" id="IPR011251">
    <property type="entry name" value="Luciferase-like_dom"/>
</dbReference>
<dbReference type="Proteomes" id="UP001592528">
    <property type="component" value="Unassembled WGS sequence"/>
</dbReference>
<evidence type="ECO:0000259" key="3">
    <source>
        <dbReference type="Pfam" id="PF00296"/>
    </source>
</evidence>
<dbReference type="SUPFAM" id="SSF51679">
    <property type="entry name" value="Bacterial luciferase-like"/>
    <property type="match status" value="1"/>
</dbReference>
<name>A0ABV6UM38_9ACTN</name>
<feature type="domain" description="Luciferase-like" evidence="3">
    <location>
        <begin position="37"/>
        <end position="321"/>
    </location>
</feature>
<evidence type="ECO:0000256" key="2">
    <source>
        <dbReference type="SAM" id="MobiDB-lite"/>
    </source>
</evidence>
<dbReference type="GO" id="GO:0016491">
    <property type="term" value="F:oxidoreductase activity"/>
    <property type="evidence" value="ECO:0007669"/>
    <property type="project" value="UniProtKB-KW"/>
</dbReference>
<dbReference type="EMBL" id="JBHEZZ010000006">
    <property type="protein sequence ID" value="MFC1402498.1"/>
    <property type="molecule type" value="Genomic_DNA"/>
</dbReference>
<reference evidence="4 5" key="1">
    <citation type="submission" date="2024-09" db="EMBL/GenBank/DDBJ databases">
        <authorList>
            <person name="Lee S.D."/>
        </authorList>
    </citation>
    <scope>NUCLEOTIDE SEQUENCE [LARGE SCALE GENOMIC DNA]</scope>
    <source>
        <strain evidence="4 5">N1-5</strain>
    </source>
</reference>
<keyword evidence="5" id="KW-1185">Reference proteome</keyword>
<dbReference type="Pfam" id="PF00296">
    <property type="entry name" value="Bac_luciferase"/>
    <property type="match status" value="1"/>
</dbReference>
<dbReference type="Gene3D" id="3.20.20.30">
    <property type="entry name" value="Luciferase-like domain"/>
    <property type="match status" value="1"/>
</dbReference>
<dbReference type="RefSeq" id="WP_198037280.1">
    <property type="nucleotide sequence ID" value="NZ_JBHEZZ010000006.1"/>
</dbReference>
<comment type="caution">
    <text evidence="4">The sequence shown here is derived from an EMBL/GenBank/DDBJ whole genome shotgun (WGS) entry which is preliminary data.</text>
</comment>